<feature type="domain" description="Non-contractile tail sheath TIM barrel" evidence="3">
    <location>
        <begin position="214"/>
        <end position="558"/>
    </location>
</feature>
<name>A0ABM7G1R2_9SPHN</name>
<evidence type="ECO:0000259" key="2">
    <source>
        <dbReference type="Pfam" id="PF23844"/>
    </source>
</evidence>
<organism evidence="4 5">
    <name type="scientific">Sphingomonas bisphenolicum</name>
    <dbReference type="NCBI Taxonomy" id="296544"/>
    <lineage>
        <taxon>Bacteria</taxon>
        <taxon>Pseudomonadati</taxon>
        <taxon>Pseudomonadota</taxon>
        <taxon>Alphaproteobacteria</taxon>
        <taxon>Sphingomonadales</taxon>
        <taxon>Sphingomonadaceae</taxon>
        <taxon>Sphingomonas</taxon>
    </lineage>
</organism>
<dbReference type="Pfam" id="PF23845">
    <property type="entry name" value="TIM-barrel_NCTSP"/>
    <property type="match status" value="1"/>
</dbReference>
<proteinExistence type="predicted"/>
<dbReference type="Pfam" id="PF09343">
    <property type="entry name" value="DUF2460"/>
    <property type="match status" value="1"/>
</dbReference>
<dbReference type="EMBL" id="AP018817">
    <property type="protein sequence ID" value="BBF69848.1"/>
    <property type="molecule type" value="Genomic_DNA"/>
</dbReference>
<evidence type="ECO:0000259" key="1">
    <source>
        <dbReference type="Pfam" id="PF09343"/>
    </source>
</evidence>
<keyword evidence="5" id="KW-1185">Reference proteome</keyword>
<accession>A0ABM7G1R2</accession>
<dbReference type="Pfam" id="PF23844">
    <property type="entry name" value="NCTSP_N"/>
    <property type="match status" value="1"/>
</dbReference>
<evidence type="ECO:0000313" key="5">
    <source>
        <dbReference type="Proteomes" id="UP001059971"/>
    </source>
</evidence>
<evidence type="ECO:0000259" key="3">
    <source>
        <dbReference type="Pfam" id="PF23845"/>
    </source>
</evidence>
<sequence length="776" mass="83941">MGRIEHWLADARRGQETRWIKRFAATHWTVNFPRPMMASVVTSAPDALRVDAVFYGSGDLAGLIWDAADQWSHPLLAYDTDRDFRDCVLSFRWRSGGVRTLDETHGPTLTIEGRDEYGHPRAWYVRLWNYANGTPEDAVIRLDFSSLAGGYLLPDESDPVWAGDVDRMFISLVPPGYDEGVTPFAGPQEGWAELSEIACDGAGSMLTIGDAMLPEHGLSMATGYDDCFNQTPERVVGAIHALGYRGAINHYVGMSHYFRLERLGEGLYVSLAGGVLNAPCAAWHRDFAERAKALGFGVIWSLSYELFDAHCWNDWKQRAENGDPALTGWSPPSTLLSPAHGGAMGYLQQVAGAFVSIGLEADLPILFQVGEPWWWVMPGDGRICLYDDAARAALGGSPVSILDVRGALDAAQCALLDAAGALLAASTAALCAAVKAVAPGAVTHLLAYLPTILDPRAPEAKRANMPVGWATPAFDVLQLEDYDWVTEGRPGLTARGVELATARLGYPIEEQHYLSGFVLLPEQAAQWRDIVAAAQAAVARGTAQTFIWALPQVCRDGFTCFSIDGEDDVQAFDDIVFPFAIGREASLSPAFSTQIVESPSGHERRSSDWADARLSFDAGPGVRSEADIAALIAFFRARRGAARGFRFTDPYDDRSGAPGVAPLPIDQRLGIGDGVRATFQLMRHYGVGEEAQARVITRPVAGSIRVAADGVELTEGWSHAGLGVIAFDDAPDAGVVLSAGYRFDVPVRFAEDRLDINRATFAAGEAPSVPLVEIRE</sequence>
<gene>
    <name evidence="4" type="ORF">SBA_ch1_20480</name>
</gene>
<dbReference type="InterPro" id="IPR057122">
    <property type="entry name" value="TIM-barrel_NCTSP"/>
</dbReference>
<feature type="domain" description="DUF2460" evidence="1">
    <location>
        <begin position="573"/>
        <end position="775"/>
    </location>
</feature>
<evidence type="ECO:0008006" key="6">
    <source>
        <dbReference type="Google" id="ProtNLM"/>
    </source>
</evidence>
<dbReference type="Proteomes" id="UP001059971">
    <property type="component" value="Chromosome 1"/>
</dbReference>
<dbReference type="NCBIfam" id="TIGR02217">
    <property type="entry name" value="chp_TIGR02217"/>
    <property type="match status" value="1"/>
</dbReference>
<dbReference type="RefSeq" id="WP_261934352.1">
    <property type="nucleotide sequence ID" value="NZ_AP018817.1"/>
</dbReference>
<dbReference type="InterPro" id="IPR011740">
    <property type="entry name" value="DUF2460"/>
</dbReference>
<evidence type="ECO:0000313" key="4">
    <source>
        <dbReference type="EMBL" id="BBF69848.1"/>
    </source>
</evidence>
<protein>
    <recommendedName>
        <fullName evidence="6">TIGR02217 family protein</fullName>
    </recommendedName>
</protein>
<reference evidence="4" key="1">
    <citation type="submission" date="2018-07" db="EMBL/GenBank/DDBJ databases">
        <title>Complete genome sequence of Sphingomonas bisphenolicum strain AO1, a bisphenol A degradative bacterium isolated from Japanese farm field.</title>
        <authorList>
            <person name="Murakami M."/>
            <person name="Koh M."/>
            <person name="Koba S."/>
            <person name="Matsumura Y."/>
        </authorList>
    </citation>
    <scope>NUCLEOTIDE SEQUENCE</scope>
    <source>
        <strain evidence="4">AO1</strain>
    </source>
</reference>
<dbReference type="InterPro" id="IPR057102">
    <property type="entry name" value="NCTSP_N"/>
</dbReference>
<feature type="domain" description="Non-contractile tail sheath N-terminal" evidence="2">
    <location>
        <begin position="20"/>
        <end position="209"/>
    </location>
</feature>